<organism evidence="3 4">
    <name type="scientific">Actinocrispum wychmicini</name>
    <dbReference type="NCBI Taxonomy" id="1213861"/>
    <lineage>
        <taxon>Bacteria</taxon>
        <taxon>Bacillati</taxon>
        <taxon>Actinomycetota</taxon>
        <taxon>Actinomycetes</taxon>
        <taxon>Pseudonocardiales</taxon>
        <taxon>Pseudonocardiaceae</taxon>
        <taxon>Actinocrispum</taxon>
    </lineage>
</organism>
<dbReference type="Gene3D" id="3.20.20.30">
    <property type="entry name" value="Luciferase-like domain"/>
    <property type="match status" value="1"/>
</dbReference>
<proteinExistence type="predicted"/>
<keyword evidence="4" id="KW-1185">Reference proteome</keyword>
<protein>
    <submittedName>
        <fullName evidence="3">5,10-methylenetetrahydromethanopterin reductase</fullName>
    </submittedName>
</protein>
<dbReference type="InterPro" id="IPR036661">
    <property type="entry name" value="Luciferase-like_sf"/>
</dbReference>
<sequence>MSGQVTLALQSDKTTSEYASLAVAAEAYGFDGVSVFNDLGYQPALFPLLVMAAHTERIRLGPACLNPFLSHPVEIAGQVAALDIASQGRAYLGLARGTWLDRVGVAQERPLRTLREAVEVVALLLRAQGKEYTGEVFSIAEGTGLQYRPLRDRVGVLLGVWGPRGAALAAECADEVKLGGCANPDMVRLMRGWLAKECARVGRPEDAVGVVAGAVTMVDEDRVAARRHARTEVAMYVDVVAELDRTVDVDPRLAADLRELVAVRAYEEAGRLIPDDLLDRFCFAGTPADVAARAAELFEAGASRIEFGTPHGATDRHGVDLLGSQVLPELRR</sequence>
<dbReference type="OrthoDB" id="675245at2"/>
<dbReference type="InterPro" id="IPR050564">
    <property type="entry name" value="F420-G6PD/mer"/>
</dbReference>
<accession>A0A4R2IR54</accession>
<dbReference type="PANTHER" id="PTHR43244">
    <property type="match status" value="1"/>
</dbReference>
<gene>
    <name evidence="3" type="ORF">EV192_12129</name>
</gene>
<dbReference type="EMBL" id="SLWS01000021">
    <property type="protein sequence ID" value="TCO45265.1"/>
    <property type="molecule type" value="Genomic_DNA"/>
</dbReference>
<dbReference type="RefSeq" id="WP_132126156.1">
    <property type="nucleotide sequence ID" value="NZ_SLWS01000021.1"/>
</dbReference>
<dbReference type="PANTHER" id="PTHR43244:SF1">
    <property type="entry name" value="5,10-METHYLENETETRAHYDROMETHANOPTERIN REDUCTASE"/>
    <property type="match status" value="1"/>
</dbReference>
<evidence type="ECO:0000313" key="3">
    <source>
        <dbReference type="EMBL" id="TCO45265.1"/>
    </source>
</evidence>
<keyword evidence="1" id="KW-0560">Oxidoreductase</keyword>
<name>A0A4R2IR54_9PSEU</name>
<dbReference type="Pfam" id="PF00296">
    <property type="entry name" value="Bac_luciferase"/>
    <property type="match status" value="1"/>
</dbReference>
<dbReference type="Proteomes" id="UP000295680">
    <property type="component" value="Unassembled WGS sequence"/>
</dbReference>
<dbReference type="InterPro" id="IPR011251">
    <property type="entry name" value="Luciferase-like_dom"/>
</dbReference>
<dbReference type="SUPFAM" id="SSF51679">
    <property type="entry name" value="Bacterial luciferase-like"/>
    <property type="match status" value="1"/>
</dbReference>
<dbReference type="GO" id="GO:0016705">
    <property type="term" value="F:oxidoreductase activity, acting on paired donors, with incorporation or reduction of molecular oxygen"/>
    <property type="evidence" value="ECO:0007669"/>
    <property type="project" value="InterPro"/>
</dbReference>
<evidence type="ECO:0000313" key="4">
    <source>
        <dbReference type="Proteomes" id="UP000295680"/>
    </source>
</evidence>
<evidence type="ECO:0000256" key="1">
    <source>
        <dbReference type="ARBA" id="ARBA00023002"/>
    </source>
</evidence>
<dbReference type="AlphaFoldDB" id="A0A4R2IR54"/>
<reference evidence="3 4" key="1">
    <citation type="submission" date="2019-03" db="EMBL/GenBank/DDBJ databases">
        <title>Genomic Encyclopedia of Type Strains, Phase IV (KMG-IV): sequencing the most valuable type-strain genomes for metagenomic binning, comparative biology and taxonomic classification.</title>
        <authorList>
            <person name="Goeker M."/>
        </authorList>
    </citation>
    <scope>NUCLEOTIDE SEQUENCE [LARGE SCALE GENOMIC DNA]</scope>
    <source>
        <strain evidence="3 4">DSM 45934</strain>
    </source>
</reference>
<evidence type="ECO:0000259" key="2">
    <source>
        <dbReference type="Pfam" id="PF00296"/>
    </source>
</evidence>
<feature type="domain" description="Luciferase-like" evidence="2">
    <location>
        <begin position="14"/>
        <end position="303"/>
    </location>
</feature>
<comment type="caution">
    <text evidence="3">The sequence shown here is derived from an EMBL/GenBank/DDBJ whole genome shotgun (WGS) entry which is preliminary data.</text>
</comment>